<evidence type="ECO:0000313" key="1">
    <source>
        <dbReference type="EMBL" id="OUS44761.1"/>
    </source>
</evidence>
<accession>A0A1Y5I5L4</accession>
<organism evidence="1">
    <name type="scientific">Ostreococcus tauri</name>
    <name type="common">Marine green alga</name>
    <dbReference type="NCBI Taxonomy" id="70448"/>
    <lineage>
        <taxon>Eukaryota</taxon>
        <taxon>Viridiplantae</taxon>
        <taxon>Chlorophyta</taxon>
        <taxon>Mamiellophyceae</taxon>
        <taxon>Mamiellales</taxon>
        <taxon>Bathycoccaceae</taxon>
        <taxon>Ostreococcus</taxon>
    </lineage>
</organism>
<name>A0A1Y5I5L4_OSTTA</name>
<gene>
    <name evidence="1" type="ORF">BE221DRAFT_200730</name>
</gene>
<dbReference type="Proteomes" id="UP000195557">
    <property type="component" value="Unassembled WGS sequence"/>
</dbReference>
<dbReference type="EMBL" id="KZ155803">
    <property type="protein sequence ID" value="OUS44761.1"/>
    <property type="molecule type" value="Genomic_DNA"/>
</dbReference>
<reference evidence="1" key="1">
    <citation type="submission" date="2017-04" db="EMBL/GenBank/DDBJ databases">
        <title>Population genomics of picophytoplankton unveils novel chromosome hypervariability.</title>
        <authorList>
            <consortium name="DOE Joint Genome Institute"/>
            <person name="Blanc-Mathieu R."/>
            <person name="Krasovec M."/>
            <person name="Hebrard M."/>
            <person name="Yau S."/>
            <person name="Desgranges E."/>
            <person name="Martin J."/>
            <person name="Schackwitz W."/>
            <person name="Kuo A."/>
            <person name="Salin G."/>
            <person name="Donnadieu C."/>
            <person name="Desdevises Y."/>
            <person name="Sanchez-Ferandin S."/>
            <person name="Moreau H."/>
            <person name="Rivals E."/>
            <person name="Grigoriev I.V."/>
            <person name="Grimsley N."/>
            <person name="Eyre-Walker A."/>
            <person name="Piganeau G."/>
        </authorList>
    </citation>
    <scope>NUCLEOTIDE SEQUENCE [LARGE SCALE GENOMIC DNA]</scope>
    <source>
        <strain evidence="1">RCC 1115</strain>
    </source>
</reference>
<protein>
    <submittedName>
        <fullName evidence="1">Uncharacterized protein</fullName>
    </submittedName>
</protein>
<proteinExistence type="predicted"/>
<dbReference type="AlphaFoldDB" id="A0A1Y5I5L4"/>
<sequence>MCSFLTTFDAKPSGAEWIGLVALLDALIENNAEVFRGRLSVRKASGAVPAWTEVDVGSPALRVEPLKAGGGIDVFSIACGPTLTLGSTVDRFDLFRDEGVLHTTKVADEAFCQLLVAWIICIQQKGYALSVELLRYSGNVQQVMEWVGEIFPDATAPHWLMVCDQSIHRPDLIDFRA</sequence>